<evidence type="ECO:0000313" key="12">
    <source>
        <dbReference type="EMBL" id="KAK2578748.1"/>
    </source>
</evidence>
<dbReference type="EMBL" id="JAIFRP010000178">
    <property type="protein sequence ID" value="KAK2578748.1"/>
    <property type="molecule type" value="Genomic_DNA"/>
</dbReference>
<organism evidence="12 13">
    <name type="scientific">Odynerus spinipes</name>
    <dbReference type="NCBI Taxonomy" id="1348599"/>
    <lineage>
        <taxon>Eukaryota</taxon>
        <taxon>Metazoa</taxon>
        <taxon>Ecdysozoa</taxon>
        <taxon>Arthropoda</taxon>
        <taxon>Hexapoda</taxon>
        <taxon>Insecta</taxon>
        <taxon>Pterygota</taxon>
        <taxon>Neoptera</taxon>
        <taxon>Endopterygota</taxon>
        <taxon>Hymenoptera</taxon>
        <taxon>Apocrita</taxon>
        <taxon>Aculeata</taxon>
        <taxon>Vespoidea</taxon>
        <taxon>Vespidae</taxon>
        <taxon>Eumeninae</taxon>
        <taxon>Odynerus</taxon>
    </lineage>
</organism>
<keyword evidence="1" id="KW-0540">Nuclease</keyword>
<dbReference type="Pfam" id="PF00665">
    <property type="entry name" value="rve"/>
    <property type="match status" value="1"/>
</dbReference>
<keyword evidence="2" id="KW-0479">Metal-binding</keyword>
<dbReference type="InterPro" id="IPR012337">
    <property type="entry name" value="RNaseH-like_sf"/>
</dbReference>
<keyword evidence="3" id="KW-0255">Endonuclease</keyword>
<keyword evidence="9" id="KW-0233">DNA recombination</keyword>
<evidence type="ECO:0000256" key="7">
    <source>
        <dbReference type="ARBA" id="ARBA00022918"/>
    </source>
</evidence>
<keyword evidence="4" id="KW-0378">Hydrolase</keyword>
<dbReference type="Pfam" id="PF25597">
    <property type="entry name" value="SH3_retrovirus"/>
    <property type="match status" value="1"/>
</dbReference>
<dbReference type="SUPFAM" id="SSF53098">
    <property type="entry name" value="Ribonuclease H-like"/>
    <property type="match status" value="1"/>
</dbReference>
<dbReference type="InterPro" id="IPR025724">
    <property type="entry name" value="GAG-pre-integrase_dom"/>
</dbReference>
<evidence type="ECO:0000256" key="5">
    <source>
        <dbReference type="ARBA" id="ARBA00022842"/>
    </source>
</evidence>
<keyword evidence="6" id="KW-0229">DNA integration</keyword>
<dbReference type="GO" id="GO:0003676">
    <property type="term" value="F:nucleic acid binding"/>
    <property type="evidence" value="ECO:0007669"/>
    <property type="project" value="InterPro"/>
</dbReference>
<keyword evidence="8" id="KW-0808">Transferase</keyword>
<dbReference type="Gene3D" id="3.30.420.10">
    <property type="entry name" value="Ribonuclease H-like superfamily/Ribonuclease H"/>
    <property type="match status" value="1"/>
</dbReference>
<evidence type="ECO:0000256" key="4">
    <source>
        <dbReference type="ARBA" id="ARBA00022801"/>
    </source>
</evidence>
<feature type="domain" description="Integrase catalytic" evidence="11">
    <location>
        <begin position="116"/>
        <end position="291"/>
    </location>
</feature>
<dbReference type="AlphaFoldDB" id="A0AAD9VLB0"/>
<dbReference type="GO" id="GO:0015074">
    <property type="term" value="P:DNA integration"/>
    <property type="evidence" value="ECO:0007669"/>
    <property type="project" value="UniProtKB-KW"/>
</dbReference>
<evidence type="ECO:0000256" key="1">
    <source>
        <dbReference type="ARBA" id="ARBA00022722"/>
    </source>
</evidence>
<dbReference type="InterPro" id="IPR001584">
    <property type="entry name" value="Integrase_cat-core"/>
</dbReference>
<dbReference type="PANTHER" id="PTHR42648">
    <property type="entry name" value="TRANSPOSASE, PUTATIVE-RELATED"/>
    <property type="match status" value="1"/>
</dbReference>
<evidence type="ECO:0000259" key="11">
    <source>
        <dbReference type="PROSITE" id="PS50994"/>
    </source>
</evidence>
<evidence type="ECO:0000256" key="10">
    <source>
        <dbReference type="SAM" id="MobiDB-lite"/>
    </source>
</evidence>
<evidence type="ECO:0000256" key="8">
    <source>
        <dbReference type="ARBA" id="ARBA00022932"/>
    </source>
</evidence>
<protein>
    <recommendedName>
        <fullName evidence="11">Integrase catalytic domain-containing protein</fullName>
    </recommendedName>
</protein>
<keyword evidence="8" id="KW-0239">DNA-directed DNA polymerase</keyword>
<dbReference type="InterPro" id="IPR039537">
    <property type="entry name" value="Retrotran_Ty1/copia-like"/>
</dbReference>
<keyword evidence="7" id="KW-0695">RNA-directed DNA polymerase</keyword>
<reference evidence="12" key="2">
    <citation type="journal article" date="2023" name="Commun. Biol.">
        <title>Intrasexual cuticular hydrocarbon dimorphism in a wasp sheds light on hydrocarbon biosynthesis genes in Hymenoptera.</title>
        <authorList>
            <person name="Moris V.C."/>
            <person name="Podsiadlowski L."/>
            <person name="Martin S."/>
            <person name="Oeyen J.P."/>
            <person name="Donath A."/>
            <person name="Petersen M."/>
            <person name="Wilbrandt J."/>
            <person name="Misof B."/>
            <person name="Liedtke D."/>
            <person name="Thamm M."/>
            <person name="Scheiner R."/>
            <person name="Schmitt T."/>
            <person name="Niehuis O."/>
        </authorList>
    </citation>
    <scope>NUCLEOTIDE SEQUENCE</scope>
    <source>
        <strain evidence="12">GBR_01_08_01A</strain>
    </source>
</reference>
<reference evidence="12" key="1">
    <citation type="submission" date="2021-08" db="EMBL/GenBank/DDBJ databases">
        <authorList>
            <person name="Misof B."/>
            <person name="Oliver O."/>
            <person name="Podsiadlowski L."/>
            <person name="Donath A."/>
            <person name="Peters R."/>
            <person name="Mayer C."/>
            <person name="Rust J."/>
            <person name="Gunkel S."/>
            <person name="Lesny P."/>
            <person name="Martin S."/>
            <person name="Oeyen J.P."/>
            <person name="Petersen M."/>
            <person name="Panagiotis P."/>
            <person name="Wilbrandt J."/>
            <person name="Tanja T."/>
        </authorList>
    </citation>
    <scope>NUCLEOTIDE SEQUENCE</scope>
    <source>
        <strain evidence="12">GBR_01_08_01A</strain>
        <tissue evidence="12">Thorax + abdomen</tissue>
    </source>
</reference>
<name>A0AAD9VLB0_9HYME</name>
<dbReference type="PANTHER" id="PTHR42648:SF11">
    <property type="entry name" value="TRANSPOSON TY4-P GAG-POL POLYPROTEIN"/>
    <property type="match status" value="1"/>
</dbReference>
<dbReference type="Pfam" id="PF13976">
    <property type="entry name" value="gag_pre-integrs"/>
    <property type="match status" value="1"/>
</dbReference>
<dbReference type="GO" id="GO:0004519">
    <property type="term" value="F:endonuclease activity"/>
    <property type="evidence" value="ECO:0007669"/>
    <property type="project" value="UniProtKB-KW"/>
</dbReference>
<keyword evidence="8" id="KW-0548">Nucleotidyltransferase</keyword>
<sequence length="419" mass="48438">MNLLSVAKITNKDLKVTFSKTCAVITDSDGNTKVVASCVGGLYYVREKSRGECNTTSEQDSLNTSGTLMTWHRRLGHVNAKDLLDAVRGKIIRGVDLPIRETELEYEICIRGKMTRTPFPKRSMRETELLEIIHSDVCGPMKTILNGRAKYFVTFIDDHSRWTEVRFLKLKDKVFAPFKEFKQLVENLQGRKIKYLQSDNGGEYLSREFNTYLREHGIARRLSVARNPEQNGIAEKKNRTLLDTARCLLLQEDLPSPFWAEAINTANYIGNRCPTKSLTNRTPYEAWTHQMPDVSHMKEFGCKVFFLNREVNKDKFQSRCKEGIFIGYSEHSKGYRVWLPQERKVEVVRDVRFLENKGTRFEEHEKETFDRRNEAEEATPLAVDIDLELSSNIEDHDSSDVELDYLQENSPDEDDAVEE</sequence>
<evidence type="ECO:0000313" key="13">
    <source>
        <dbReference type="Proteomes" id="UP001258017"/>
    </source>
</evidence>
<evidence type="ECO:0000256" key="6">
    <source>
        <dbReference type="ARBA" id="ARBA00022908"/>
    </source>
</evidence>
<feature type="compositionally biased region" description="Acidic residues" evidence="10">
    <location>
        <begin position="400"/>
        <end position="419"/>
    </location>
</feature>
<dbReference type="GO" id="GO:0046872">
    <property type="term" value="F:metal ion binding"/>
    <property type="evidence" value="ECO:0007669"/>
    <property type="project" value="UniProtKB-KW"/>
</dbReference>
<dbReference type="Proteomes" id="UP001258017">
    <property type="component" value="Unassembled WGS sequence"/>
</dbReference>
<evidence type="ECO:0000256" key="2">
    <source>
        <dbReference type="ARBA" id="ARBA00022723"/>
    </source>
</evidence>
<dbReference type="GO" id="GO:0003887">
    <property type="term" value="F:DNA-directed DNA polymerase activity"/>
    <property type="evidence" value="ECO:0007669"/>
    <property type="project" value="UniProtKB-KW"/>
</dbReference>
<evidence type="ECO:0000256" key="3">
    <source>
        <dbReference type="ARBA" id="ARBA00022759"/>
    </source>
</evidence>
<evidence type="ECO:0000256" key="9">
    <source>
        <dbReference type="ARBA" id="ARBA00023172"/>
    </source>
</evidence>
<feature type="region of interest" description="Disordered" evidence="10">
    <location>
        <begin position="389"/>
        <end position="419"/>
    </location>
</feature>
<dbReference type="GO" id="GO:0003964">
    <property type="term" value="F:RNA-directed DNA polymerase activity"/>
    <property type="evidence" value="ECO:0007669"/>
    <property type="project" value="UniProtKB-KW"/>
</dbReference>
<keyword evidence="5" id="KW-0460">Magnesium</keyword>
<dbReference type="GO" id="GO:0006310">
    <property type="term" value="P:DNA recombination"/>
    <property type="evidence" value="ECO:0007669"/>
    <property type="project" value="UniProtKB-KW"/>
</dbReference>
<keyword evidence="13" id="KW-1185">Reference proteome</keyword>
<accession>A0AAD9VLB0</accession>
<dbReference type="GO" id="GO:0016787">
    <property type="term" value="F:hydrolase activity"/>
    <property type="evidence" value="ECO:0007669"/>
    <property type="project" value="UniProtKB-KW"/>
</dbReference>
<gene>
    <name evidence="12" type="ORF">KPH14_012274</name>
</gene>
<proteinExistence type="predicted"/>
<dbReference type="PROSITE" id="PS50994">
    <property type="entry name" value="INTEGRASE"/>
    <property type="match status" value="1"/>
</dbReference>
<dbReference type="InterPro" id="IPR057670">
    <property type="entry name" value="SH3_retrovirus"/>
</dbReference>
<comment type="caution">
    <text evidence="12">The sequence shown here is derived from an EMBL/GenBank/DDBJ whole genome shotgun (WGS) entry which is preliminary data.</text>
</comment>
<dbReference type="InterPro" id="IPR036397">
    <property type="entry name" value="RNaseH_sf"/>
</dbReference>